<organism evidence="17 18">
    <name type="scientific">Hypsibius exemplaris</name>
    <name type="common">Freshwater tardigrade</name>
    <dbReference type="NCBI Taxonomy" id="2072580"/>
    <lineage>
        <taxon>Eukaryota</taxon>
        <taxon>Metazoa</taxon>
        <taxon>Ecdysozoa</taxon>
        <taxon>Tardigrada</taxon>
        <taxon>Eutardigrada</taxon>
        <taxon>Parachela</taxon>
        <taxon>Hypsibioidea</taxon>
        <taxon>Hypsibiidae</taxon>
        <taxon>Hypsibius</taxon>
    </lineage>
</organism>
<keyword evidence="3" id="KW-0808">Transferase</keyword>
<keyword evidence="5" id="KW-0418">Kinase</keyword>
<dbReference type="SMART" id="SM00235">
    <property type="entry name" value="ZnMc"/>
    <property type="match status" value="1"/>
</dbReference>
<dbReference type="PANTHER" id="PTHR24416:SF600">
    <property type="entry name" value="PDGF- AND VEGF-RECEPTOR RELATED, ISOFORM J"/>
    <property type="match status" value="1"/>
</dbReference>
<name>A0A9X6NB71_HYPEX</name>
<gene>
    <name evidence="17" type="ORF">BV898_15246</name>
</gene>
<feature type="compositionally biased region" description="Basic and acidic residues" evidence="12">
    <location>
        <begin position="174"/>
        <end position="192"/>
    </location>
</feature>
<dbReference type="Gene3D" id="3.40.390.10">
    <property type="entry name" value="Collagenase (Catalytic Domain)"/>
    <property type="match status" value="3"/>
</dbReference>
<feature type="region of interest" description="Disordered" evidence="12">
    <location>
        <begin position="120"/>
        <end position="192"/>
    </location>
</feature>
<reference evidence="18" key="1">
    <citation type="submission" date="2017-01" db="EMBL/GenBank/DDBJ databases">
        <title>Comparative genomics of anhydrobiosis in the tardigrade Hypsibius dujardini.</title>
        <authorList>
            <person name="Yoshida Y."/>
            <person name="Koutsovoulos G."/>
            <person name="Laetsch D."/>
            <person name="Stevens L."/>
            <person name="Kumar S."/>
            <person name="Horikawa D."/>
            <person name="Ishino K."/>
            <person name="Komine S."/>
            <person name="Tomita M."/>
            <person name="Blaxter M."/>
            <person name="Arakawa K."/>
        </authorList>
    </citation>
    <scope>NUCLEOTIDE SEQUENCE [LARGE SCALE GENOMIC DNA]</scope>
    <source>
        <strain evidence="18">Z151</strain>
    </source>
</reference>
<dbReference type="Gene3D" id="3.30.200.20">
    <property type="entry name" value="Phosphorylase Kinase, domain 1"/>
    <property type="match status" value="1"/>
</dbReference>
<dbReference type="GO" id="GO:0008270">
    <property type="term" value="F:zinc ion binding"/>
    <property type="evidence" value="ECO:0007669"/>
    <property type="project" value="InterPro"/>
</dbReference>
<dbReference type="InterPro" id="IPR017441">
    <property type="entry name" value="Protein_kinase_ATP_BS"/>
</dbReference>
<feature type="compositionally biased region" description="Low complexity" evidence="12">
    <location>
        <begin position="144"/>
        <end position="160"/>
    </location>
</feature>
<dbReference type="GO" id="GO:0048468">
    <property type="term" value="P:cell development"/>
    <property type="evidence" value="ECO:0007669"/>
    <property type="project" value="UniProtKB-ARBA"/>
</dbReference>
<comment type="caution">
    <text evidence="10">Lacks conserved residue(s) required for the propagation of feature annotation.</text>
</comment>
<dbReference type="Gene3D" id="1.10.510.10">
    <property type="entry name" value="Transferase(Phosphotransferase) domain 1"/>
    <property type="match status" value="1"/>
</dbReference>
<evidence type="ECO:0000259" key="15">
    <source>
        <dbReference type="PROSITE" id="PS50011"/>
    </source>
</evidence>
<dbReference type="EMBL" id="MTYJ01000201">
    <property type="protein sequence ID" value="OWA50740.1"/>
    <property type="molecule type" value="Genomic_DNA"/>
</dbReference>
<dbReference type="CDD" id="cd00192">
    <property type="entry name" value="PTKc"/>
    <property type="match status" value="1"/>
</dbReference>
<dbReference type="InterPro" id="IPR020635">
    <property type="entry name" value="Tyr_kinase_cat_dom"/>
</dbReference>
<feature type="transmembrane region" description="Helical" evidence="13">
    <location>
        <begin position="891"/>
        <end position="915"/>
    </location>
</feature>
<dbReference type="PROSITE" id="PS00109">
    <property type="entry name" value="PROTEIN_KINASE_TYR"/>
    <property type="match status" value="1"/>
</dbReference>
<feature type="compositionally biased region" description="Polar residues" evidence="12">
    <location>
        <begin position="161"/>
        <end position="171"/>
    </location>
</feature>
<feature type="binding site" evidence="11">
    <location>
        <position position="995"/>
    </location>
    <ligand>
        <name>ATP</name>
        <dbReference type="ChEBI" id="CHEBI:30616"/>
    </ligand>
</feature>
<dbReference type="GO" id="GO:0012505">
    <property type="term" value="C:endomembrane system"/>
    <property type="evidence" value="ECO:0007669"/>
    <property type="project" value="UniProtKB-SubCell"/>
</dbReference>
<dbReference type="FunFam" id="1.10.510.10:FF:001512">
    <property type="entry name" value="Receptor tyrosine-protein kinase erbB-2"/>
    <property type="match status" value="1"/>
</dbReference>
<dbReference type="GO" id="GO:0004222">
    <property type="term" value="F:metalloendopeptidase activity"/>
    <property type="evidence" value="ECO:0007669"/>
    <property type="project" value="InterPro"/>
</dbReference>
<evidence type="ECO:0000256" key="9">
    <source>
        <dbReference type="ARBA" id="ARBA00051243"/>
    </source>
</evidence>
<evidence type="ECO:0000256" key="7">
    <source>
        <dbReference type="ARBA" id="ARBA00023136"/>
    </source>
</evidence>
<dbReference type="InterPro" id="IPR008266">
    <property type="entry name" value="Tyr_kinase_AS"/>
</dbReference>
<evidence type="ECO:0000256" key="1">
    <source>
        <dbReference type="ARBA" id="ARBA00004167"/>
    </source>
</evidence>
<dbReference type="GO" id="GO:0004714">
    <property type="term" value="F:transmembrane receptor protein tyrosine kinase activity"/>
    <property type="evidence" value="ECO:0007669"/>
    <property type="project" value="UniProtKB-EC"/>
</dbReference>
<dbReference type="InterPro" id="IPR006026">
    <property type="entry name" value="Peptidase_Metallo"/>
</dbReference>
<evidence type="ECO:0000256" key="13">
    <source>
        <dbReference type="SAM" id="Phobius"/>
    </source>
</evidence>
<dbReference type="PROSITE" id="PS50011">
    <property type="entry name" value="PROTEIN_KINASE_DOM"/>
    <property type="match status" value="1"/>
</dbReference>
<dbReference type="InterPro" id="IPR001506">
    <property type="entry name" value="Peptidase_M12A"/>
</dbReference>
<dbReference type="PROSITE" id="PS00107">
    <property type="entry name" value="PROTEIN_KINASE_ATP"/>
    <property type="match status" value="1"/>
</dbReference>
<evidence type="ECO:0000256" key="11">
    <source>
        <dbReference type="PROSITE-ProRule" id="PRU10141"/>
    </source>
</evidence>
<dbReference type="InterPro" id="IPR011009">
    <property type="entry name" value="Kinase-like_dom_sf"/>
</dbReference>
<accession>A0A9X6NB71</accession>
<dbReference type="SMART" id="SM00219">
    <property type="entry name" value="TyrKc"/>
    <property type="match status" value="1"/>
</dbReference>
<evidence type="ECO:0000256" key="12">
    <source>
        <dbReference type="SAM" id="MobiDB-lite"/>
    </source>
</evidence>
<evidence type="ECO:0000256" key="6">
    <source>
        <dbReference type="ARBA" id="ARBA00022840"/>
    </source>
</evidence>
<dbReference type="GO" id="GO:0043235">
    <property type="term" value="C:receptor complex"/>
    <property type="evidence" value="ECO:0007669"/>
    <property type="project" value="TreeGrafter"/>
</dbReference>
<evidence type="ECO:0000256" key="2">
    <source>
        <dbReference type="ARBA" id="ARBA00004308"/>
    </source>
</evidence>
<dbReference type="GO" id="GO:0005524">
    <property type="term" value="F:ATP binding"/>
    <property type="evidence" value="ECO:0007669"/>
    <property type="project" value="UniProtKB-UniRule"/>
</dbReference>
<feature type="domain" description="Protein kinase" evidence="15">
    <location>
        <begin position="960"/>
        <end position="1278"/>
    </location>
</feature>
<dbReference type="GO" id="GO:0030182">
    <property type="term" value="P:neuron differentiation"/>
    <property type="evidence" value="ECO:0007669"/>
    <property type="project" value="UniProtKB-ARBA"/>
</dbReference>
<keyword evidence="17" id="KW-0675">Receptor</keyword>
<keyword evidence="7 13" id="KW-0472">Membrane</keyword>
<evidence type="ECO:0000256" key="5">
    <source>
        <dbReference type="ARBA" id="ARBA00022777"/>
    </source>
</evidence>
<keyword evidence="8" id="KW-0829">Tyrosine-protein kinase</keyword>
<evidence type="ECO:0000259" key="16">
    <source>
        <dbReference type="PROSITE" id="PS51864"/>
    </source>
</evidence>
<comment type="subcellular location">
    <subcellularLocation>
        <location evidence="2">Endomembrane system</location>
    </subcellularLocation>
    <subcellularLocation>
        <location evidence="1">Membrane</location>
        <topology evidence="1">Single-pass membrane protein</topology>
    </subcellularLocation>
</comment>
<proteinExistence type="predicted"/>
<dbReference type="InterPro" id="IPR001245">
    <property type="entry name" value="Ser-Thr/Tyr_kinase_cat_dom"/>
</dbReference>
<evidence type="ECO:0000313" key="17">
    <source>
        <dbReference type="EMBL" id="OWA50740.1"/>
    </source>
</evidence>
<keyword evidence="13" id="KW-1133">Transmembrane helix</keyword>
<dbReference type="PROSITE" id="PS51864">
    <property type="entry name" value="ASTACIN"/>
    <property type="match status" value="1"/>
</dbReference>
<keyword evidence="14" id="KW-0732">Signal</keyword>
<dbReference type="SUPFAM" id="SSF56112">
    <property type="entry name" value="Protein kinase-like (PK-like)"/>
    <property type="match status" value="1"/>
</dbReference>
<dbReference type="OrthoDB" id="3256376at2759"/>
<feature type="domain" description="Peptidase M12A" evidence="16">
    <location>
        <begin position="395"/>
        <end position="601"/>
    </location>
</feature>
<protein>
    <submittedName>
        <fullName evidence="17">Mast/stem cell growth factor receptor Kit</fullName>
    </submittedName>
</protein>
<keyword evidence="18" id="KW-1185">Reference proteome</keyword>
<comment type="caution">
    <text evidence="17">The sequence shown here is derived from an EMBL/GenBank/DDBJ whole genome shotgun (WGS) entry which is preliminary data.</text>
</comment>
<keyword evidence="13" id="KW-0812">Transmembrane</keyword>
<dbReference type="GO" id="GO:0007169">
    <property type="term" value="P:cell surface receptor protein tyrosine kinase signaling pathway"/>
    <property type="evidence" value="ECO:0007669"/>
    <property type="project" value="TreeGrafter"/>
</dbReference>
<evidence type="ECO:0000256" key="14">
    <source>
        <dbReference type="SAM" id="SignalP"/>
    </source>
</evidence>
<evidence type="ECO:0000256" key="10">
    <source>
        <dbReference type="PROSITE-ProRule" id="PRU01211"/>
    </source>
</evidence>
<sequence length="1292" mass="145579">MKPFQFVIIVTTISHVTLVQAAGDTNGKVEIYSKEVGNSSWKETPSSFDRRKFWSVLDTVHRQKPAVINGPFNWSDGKVPYTVAEGISEVHWPTVLQLMQHVADETRNCVSFVERSSVSDLRNSVPDHPSSIPDLRNSVTDLRSSVPDHPSSVPDHPSSVTDHPSSVTDLRSSVLDHRSSVTDHRSSITDDRSSVTDHRSDFVFFHSRDDLLSAYTQYGRTGGMQAYHVAPYSLEMNRPKQLSRLLNLLGMQAEVTRPDRNLFVSINWRDVRHKSEGRRSILTALPFDYDSATNAIPFDEDSFAEMNGSIPIIVSKSTQMTLKNDGTMSPLDVARLLLAYKCFNHSAVYEALRYGGLELGPNPSGALPGDWEGYVQPVAPAIKPGLLHVGPIRKDATGLGDFLNWSKGRVPTVIDPAFPADLSALLRDAMQDFTAATNGCITFPPRTREPDYVRFVLVADGEGDTWVGRHGGEQAEEFGPVCLHRRGCFHTRLLSILGFSAEVFREDRDDYVWMNWGNVIEKKKDAEAVTRDLPYNPWLERSRFGLPYDYASVLQYAWNKFTNDTDEPFVIPKRKGQYLSSPTGGVSVLDQARLLLGYQCLEPEQVKRKLASVGVTVDPTFPESAEAFRDRLARENKTRVINKLLDDIGDLRPHGVANGRFVWRDGRVPYTVDRKLDPIDVALVFSQMEQISNATRGCIQFTPRRNESDYLHLAWTDGDLGIGGAAAASGPGRRTWYFTPYIRRKYGVKYLFGFGNGRYQLLWYLLELLGFTAEFRRPDRGKYVTINPDTIRIKVLRTAVAIDQSPHTMWLPYDYQSVTNWAWFGLSTQNISQINLKPSAPYVGADRTEMLSYLDVAKLLWAYQCAEPTRILAALRANNLLPVEDLTGNRFLAPAVGASLGAALILTIIVCANLFRRRRRRNSGDEVPRRIPRSTEAITKGSLRSLTARGMELSLNNLLIEHNVVLGRGNFGVVYRGTLLVCPANPGPVTVVAVKAIKAIFWMNDCALQQFAKEIQVMAKLERHSNVVSLLGVVLEGTPLIVMEFCRFGSLGKYLATVNRQRKFCCTVDENGDLQREMKMTIPPMDDSRYRVLYESSTTCKEVDLEELSTHHLLDISHQISRGMEFLAGNRVIHRDLAGRNVLVCENKNVKIADFGLARQQRLDYIMRDRQAELPMRWMAPESLRDLVFNEKTDVWSFGVLLWEIFSLGEIPCKSPGQDDLLQPKTAAWIGMLQRGHRLGRPPGAPLQLFSLMQTCWSERPEDRPDFRKLRISLQPFNRDGEPIYLEPDGST</sequence>
<dbReference type="PANTHER" id="PTHR24416">
    <property type="entry name" value="TYROSINE-PROTEIN KINASE RECEPTOR"/>
    <property type="match status" value="1"/>
</dbReference>
<dbReference type="InterPro" id="IPR000719">
    <property type="entry name" value="Prot_kinase_dom"/>
</dbReference>
<dbReference type="Proteomes" id="UP000192578">
    <property type="component" value="Unassembled WGS sequence"/>
</dbReference>
<feature type="chain" id="PRO_5040730412" evidence="14">
    <location>
        <begin position="22"/>
        <end position="1292"/>
    </location>
</feature>
<keyword evidence="6 11" id="KW-0067">ATP-binding</keyword>
<feature type="signal peptide" evidence="14">
    <location>
        <begin position="1"/>
        <end position="21"/>
    </location>
</feature>
<dbReference type="GO" id="GO:0051130">
    <property type="term" value="P:positive regulation of cellular component organization"/>
    <property type="evidence" value="ECO:0007669"/>
    <property type="project" value="UniProtKB-ARBA"/>
</dbReference>
<comment type="catalytic activity">
    <reaction evidence="9">
        <text>L-tyrosyl-[protein] + ATP = O-phospho-L-tyrosyl-[protein] + ADP + H(+)</text>
        <dbReference type="Rhea" id="RHEA:10596"/>
        <dbReference type="Rhea" id="RHEA-COMP:10136"/>
        <dbReference type="Rhea" id="RHEA-COMP:20101"/>
        <dbReference type="ChEBI" id="CHEBI:15378"/>
        <dbReference type="ChEBI" id="CHEBI:30616"/>
        <dbReference type="ChEBI" id="CHEBI:46858"/>
        <dbReference type="ChEBI" id="CHEBI:61978"/>
        <dbReference type="ChEBI" id="CHEBI:456216"/>
        <dbReference type="EC" id="2.7.10.1"/>
    </reaction>
</comment>
<dbReference type="SUPFAM" id="SSF55486">
    <property type="entry name" value="Metalloproteases ('zincins'), catalytic domain"/>
    <property type="match status" value="2"/>
</dbReference>
<keyword evidence="4 11" id="KW-0547">Nucleotide-binding</keyword>
<dbReference type="GO" id="GO:0050793">
    <property type="term" value="P:regulation of developmental process"/>
    <property type="evidence" value="ECO:0007669"/>
    <property type="project" value="UniProtKB-ARBA"/>
</dbReference>
<evidence type="ECO:0000256" key="8">
    <source>
        <dbReference type="ARBA" id="ARBA00023137"/>
    </source>
</evidence>
<dbReference type="InterPro" id="IPR024079">
    <property type="entry name" value="MetalloPept_cat_dom_sf"/>
</dbReference>
<dbReference type="GO" id="GO:0005886">
    <property type="term" value="C:plasma membrane"/>
    <property type="evidence" value="ECO:0007669"/>
    <property type="project" value="TreeGrafter"/>
</dbReference>
<dbReference type="InterPro" id="IPR050122">
    <property type="entry name" value="RTK"/>
</dbReference>
<dbReference type="Pfam" id="PF01400">
    <property type="entry name" value="Astacin"/>
    <property type="match status" value="1"/>
</dbReference>
<evidence type="ECO:0000313" key="18">
    <source>
        <dbReference type="Proteomes" id="UP000192578"/>
    </source>
</evidence>
<dbReference type="Pfam" id="PF07714">
    <property type="entry name" value="PK_Tyr_Ser-Thr"/>
    <property type="match status" value="1"/>
</dbReference>
<dbReference type="GO" id="GO:0006508">
    <property type="term" value="P:proteolysis"/>
    <property type="evidence" value="ECO:0007669"/>
    <property type="project" value="InterPro"/>
</dbReference>
<evidence type="ECO:0000256" key="3">
    <source>
        <dbReference type="ARBA" id="ARBA00022679"/>
    </source>
</evidence>
<evidence type="ECO:0000256" key="4">
    <source>
        <dbReference type="ARBA" id="ARBA00022741"/>
    </source>
</evidence>